<dbReference type="InterPro" id="IPR046335">
    <property type="entry name" value="LacI/GalR-like_sensor"/>
</dbReference>
<dbReference type="HOGENOM" id="CLU_1552301_0_0_11"/>
<dbReference type="EMBL" id="DS990240">
    <property type="protein sequence ID" value="EEQ55246.1"/>
    <property type="molecule type" value="Genomic_DNA"/>
</dbReference>
<organism evidence="5">
    <name type="scientific">Bifidobacterium longum subsp. infantis CCUG 52486</name>
    <dbReference type="NCBI Taxonomy" id="537937"/>
    <lineage>
        <taxon>Bacteria</taxon>
        <taxon>Bacillati</taxon>
        <taxon>Actinomycetota</taxon>
        <taxon>Actinomycetes</taxon>
        <taxon>Bifidobacteriales</taxon>
        <taxon>Bifidobacteriaceae</taxon>
        <taxon>Bifidobacterium</taxon>
    </lineage>
</organism>
<reference evidence="5" key="1">
    <citation type="submission" date="2008-08" db="EMBL/GenBank/DDBJ databases">
        <title>Annotation of Bifidobacterium longum subsp. infantis CCUG 52486.</title>
        <authorList>
            <consortium name="The Broad Institute Genome Sequencing Platform"/>
            <person name="Gougoulias C."/>
            <person name="Tuohy K.M."/>
            <person name="Gibson G.R."/>
            <person name="Ward D."/>
            <person name="Mehta T."/>
            <person name="Young S."/>
            <person name="Jaffe D."/>
            <person name="Gnerre S."/>
            <person name="Berlin A."/>
            <person name="Heiman D."/>
            <person name="Hepburn T."/>
            <person name="Shea T."/>
            <person name="Sykes S."/>
            <person name="Alvarado L."/>
            <person name="Kodira C."/>
            <person name="Borodovsky M."/>
            <person name="Lander E."/>
            <person name="Galagan J."/>
            <person name="Nusbaum C."/>
            <person name="Birren B."/>
        </authorList>
    </citation>
    <scope>NUCLEOTIDE SEQUENCE [LARGE SCALE GENOMIC DNA]</scope>
    <source>
        <strain evidence="5">CCUG 52486</strain>
    </source>
</reference>
<name>C5EB52_BIFLI</name>
<dbReference type="AlphaFoldDB" id="C5EB52"/>
<dbReference type="Proteomes" id="UP000005084">
    <property type="component" value="Unassembled WGS sequence"/>
</dbReference>
<keyword evidence="3" id="KW-0804">Transcription</keyword>
<dbReference type="Gene3D" id="3.40.50.2300">
    <property type="match status" value="1"/>
</dbReference>
<dbReference type="SUPFAM" id="SSF53822">
    <property type="entry name" value="Periplasmic binding protein-like I"/>
    <property type="match status" value="1"/>
</dbReference>
<sequence length="172" mass="19390">MAASHASLSGRSVCWWHHQQIAFSRLTSRSPWWRRGMSRRRAFHDSTRLFVDGTGPAAASPFVEEHERLALPDAPADHAPRLDEPLVHVVHAAAINDMVCVYLTMYKWSASITCRKPSTRLPALTTIDPHIDDYAKHAVDMLIDRIEGYSGPARTYTTDFTLVERASTRLAH</sequence>
<dbReference type="GO" id="GO:0003677">
    <property type="term" value="F:DNA binding"/>
    <property type="evidence" value="ECO:0007669"/>
    <property type="project" value="UniProtKB-KW"/>
</dbReference>
<evidence type="ECO:0000256" key="3">
    <source>
        <dbReference type="ARBA" id="ARBA00023163"/>
    </source>
</evidence>
<gene>
    <name evidence="5" type="ORF">BLIG_01570</name>
</gene>
<proteinExistence type="predicted"/>
<evidence type="ECO:0000313" key="5">
    <source>
        <dbReference type="EMBL" id="EEQ55246.1"/>
    </source>
</evidence>
<evidence type="ECO:0000256" key="1">
    <source>
        <dbReference type="ARBA" id="ARBA00023015"/>
    </source>
</evidence>
<keyword evidence="2" id="KW-0238">DNA-binding</keyword>
<protein>
    <recommendedName>
        <fullName evidence="4">Transcriptional regulator LacI/GalR-like sensor domain-containing protein</fullName>
    </recommendedName>
</protein>
<accession>C5EB52</accession>
<keyword evidence="1" id="KW-0805">Transcription regulation</keyword>
<evidence type="ECO:0000259" key="4">
    <source>
        <dbReference type="Pfam" id="PF13377"/>
    </source>
</evidence>
<dbReference type="InterPro" id="IPR028082">
    <property type="entry name" value="Peripla_BP_I"/>
</dbReference>
<dbReference type="Pfam" id="PF13377">
    <property type="entry name" value="Peripla_BP_3"/>
    <property type="match status" value="1"/>
</dbReference>
<evidence type="ECO:0000256" key="2">
    <source>
        <dbReference type="ARBA" id="ARBA00023125"/>
    </source>
</evidence>
<feature type="domain" description="Transcriptional regulator LacI/GalR-like sensor" evidence="4">
    <location>
        <begin position="122"/>
        <end position="168"/>
    </location>
</feature>